<sequence>MKMKFKRYQTEDALTNGKDLSRKEVDELLLSLKQQLEEVDEEILFIIEKNDYVQLAQLLKRRKKLYNLIATVEASHEDEGQSKSIDKGLHEYLKGSATFTSAKGEEMIDKWCEALDKFNDGSQQSLSKTLEWSHSLFSKGNQIQHQIGRSVVRQTARSLNILAHMVHRKS</sequence>
<evidence type="ECO:0000256" key="1">
    <source>
        <dbReference type="SAM" id="Coils"/>
    </source>
</evidence>
<keyword evidence="1" id="KW-0175">Coiled coil</keyword>
<dbReference type="RefSeq" id="WP_244711104.1">
    <property type="nucleotide sequence ID" value="NZ_CP095073.1"/>
</dbReference>
<name>A0ABY4ELD7_9BACI</name>
<reference evidence="2 3" key="1">
    <citation type="submission" date="2022-04" db="EMBL/GenBank/DDBJ databases">
        <title>Halobacillus sp. isolated from saltern.</title>
        <authorList>
            <person name="Won M."/>
            <person name="Lee C.-M."/>
            <person name="Woen H.-Y."/>
            <person name="Kwon S.-W."/>
        </authorList>
    </citation>
    <scope>NUCLEOTIDE SEQUENCE [LARGE SCALE GENOMIC DNA]</scope>
    <source>
        <strain evidence="2 3">SSBR10-3</strain>
    </source>
</reference>
<accession>A0ABY4ELD7</accession>
<proteinExistence type="predicted"/>
<evidence type="ECO:0000313" key="3">
    <source>
        <dbReference type="Proteomes" id="UP000831787"/>
    </source>
</evidence>
<gene>
    <name evidence="2" type="ORF">MUN89_02435</name>
</gene>
<evidence type="ECO:0000313" key="2">
    <source>
        <dbReference type="EMBL" id="UOQ44832.1"/>
    </source>
</evidence>
<dbReference type="EMBL" id="CP095073">
    <property type="protein sequence ID" value="UOQ44832.1"/>
    <property type="molecule type" value="Genomic_DNA"/>
</dbReference>
<dbReference type="Proteomes" id="UP000831787">
    <property type="component" value="Chromosome"/>
</dbReference>
<organism evidence="2 3">
    <name type="scientific">Halobacillus salinarum</name>
    <dbReference type="NCBI Taxonomy" id="2932257"/>
    <lineage>
        <taxon>Bacteria</taxon>
        <taxon>Bacillati</taxon>
        <taxon>Bacillota</taxon>
        <taxon>Bacilli</taxon>
        <taxon>Bacillales</taxon>
        <taxon>Bacillaceae</taxon>
        <taxon>Halobacillus</taxon>
    </lineage>
</organism>
<feature type="coiled-coil region" evidence="1">
    <location>
        <begin position="22"/>
        <end position="49"/>
    </location>
</feature>
<keyword evidence="3" id="KW-1185">Reference proteome</keyword>
<protein>
    <submittedName>
        <fullName evidence="2">Uncharacterized protein</fullName>
    </submittedName>
</protein>